<dbReference type="EnsemblBacteria" id="AAR35587">
    <property type="protein sequence ID" value="AAR35587"/>
    <property type="gene ID" value="GSU2211"/>
</dbReference>
<feature type="compositionally biased region" description="Basic and acidic residues" evidence="1">
    <location>
        <begin position="9"/>
        <end position="20"/>
    </location>
</feature>
<dbReference type="KEGG" id="gsu:GSU2211"/>
<reference evidence="2 3" key="2">
    <citation type="journal article" date="2012" name="BMC Genomics">
        <title>Comparative genomic analysis of Geobacter sulfurreducens KN400, a strain with enhanced capacity for extracellular electron transfer and electricity production.</title>
        <authorList>
            <person name="Butler J.E."/>
            <person name="Young N.D."/>
            <person name="Aklujkar M."/>
            <person name="Lovley D.R."/>
        </authorList>
    </citation>
    <scope>NUCLEOTIDE SEQUENCE [LARGE SCALE GENOMIC DNA]</scope>
    <source>
        <strain evidence="3">ATCC 51573 / DSM 12127 / PCA</strain>
    </source>
</reference>
<gene>
    <name evidence="2" type="ordered locus">GSU2211</name>
</gene>
<name>Q74AY8_GEOSL</name>
<protein>
    <submittedName>
        <fullName evidence="2">Uncharacterized protein</fullName>
    </submittedName>
</protein>
<evidence type="ECO:0000256" key="1">
    <source>
        <dbReference type="SAM" id="MobiDB-lite"/>
    </source>
</evidence>
<dbReference type="AlphaFoldDB" id="Q74AY8"/>
<dbReference type="EMBL" id="AE017180">
    <property type="protein sequence ID" value="AAR35587.1"/>
    <property type="molecule type" value="Genomic_DNA"/>
</dbReference>
<dbReference type="InParanoid" id="Q74AY8"/>
<organism evidence="2 3">
    <name type="scientific">Geobacter sulfurreducens (strain ATCC 51573 / DSM 12127 / PCA)</name>
    <dbReference type="NCBI Taxonomy" id="243231"/>
    <lineage>
        <taxon>Bacteria</taxon>
        <taxon>Pseudomonadati</taxon>
        <taxon>Thermodesulfobacteriota</taxon>
        <taxon>Desulfuromonadia</taxon>
        <taxon>Geobacterales</taxon>
        <taxon>Geobacteraceae</taxon>
        <taxon>Geobacter</taxon>
    </lineage>
</organism>
<evidence type="ECO:0000313" key="3">
    <source>
        <dbReference type="Proteomes" id="UP000000577"/>
    </source>
</evidence>
<keyword evidence="3" id="KW-1185">Reference proteome</keyword>
<accession>Q74AY8</accession>
<feature type="region of interest" description="Disordered" evidence="1">
    <location>
        <begin position="1"/>
        <end position="20"/>
    </location>
</feature>
<dbReference type="HOGENOM" id="CLU_3382059_0_0_7"/>
<reference evidence="2 3" key="1">
    <citation type="journal article" date="2003" name="Science">
        <title>Genome of Geobacter sulfurreducens: metal reduction in subsurface environments.</title>
        <authorList>
            <person name="Methe B.A."/>
            <person name="Nelson K.E."/>
            <person name="Eisen J.A."/>
            <person name="Paulsen I.T."/>
            <person name="Nelson W."/>
            <person name="Heidelberg J.F."/>
            <person name="Wu D."/>
            <person name="Wu M."/>
            <person name="Ward N."/>
            <person name="Beanan M.J."/>
            <person name="Dodson R.J."/>
            <person name="Madupu R."/>
            <person name="Brinkac L.M."/>
            <person name="Daugherty S.C."/>
            <person name="DeBoy R.T."/>
            <person name="Durkin A.S."/>
            <person name="Gwinn M."/>
            <person name="Kolonay J.F."/>
            <person name="Sullivan S.A."/>
            <person name="Haft D.H."/>
            <person name="Selengut J."/>
            <person name="Davidsen T.M."/>
            <person name="Zafar N."/>
            <person name="White O."/>
            <person name="Tran B."/>
            <person name="Romero C."/>
            <person name="Forberger H.A."/>
            <person name="Weidman J."/>
            <person name="Khouri H."/>
            <person name="Feldblyum T.V."/>
            <person name="Utterback T.R."/>
            <person name="Van Aken S.E."/>
            <person name="Lovley D.R."/>
            <person name="Fraser C.M."/>
        </authorList>
    </citation>
    <scope>NUCLEOTIDE SEQUENCE [LARGE SCALE GENOMIC DNA]</scope>
    <source>
        <strain evidence="3">ATCC 51573 / DSM 12127 / PCA</strain>
    </source>
</reference>
<proteinExistence type="predicted"/>
<sequence length="33" mass="3962">MTHWNPRAACREKNDESPPDCRRVYSSLIREFP</sequence>
<evidence type="ECO:0000313" key="2">
    <source>
        <dbReference type="EMBL" id="AAR35587.1"/>
    </source>
</evidence>
<dbReference type="Proteomes" id="UP000000577">
    <property type="component" value="Chromosome"/>
</dbReference>